<dbReference type="PANTHER" id="PTHR23119:SF51">
    <property type="entry name" value="DISKS LARGE 1 TUMOR SUPPRESSOR PROTEIN"/>
    <property type="match status" value="1"/>
</dbReference>
<dbReference type="GO" id="GO:0098609">
    <property type="term" value="P:cell-cell adhesion"/>
    <property type="evidence" value="ECO:0007669"/>
    <property type="project" value="TreeGrafter"/>
</dbReference>
<dbReference type="GeneTree" id="ENSGT00940000155136"/>
<dbReference type="GO" id="GO:0019901">
    <property type="term" value="F:protein kinase binding"/>
    <property type="evidence" value="ECO:0007669"/>
    <property type="project" value="TreeGrafter"/>
</dbReference>
<dbReference type="InterPro" id="IPR050614">
    <property type="entry name" value="Synaptic_Scaffolding_LAP-MAGUK"/>
</dbReference>
<dbReference type="GO" id="GO:0097120">
    <property type="term" value="P:receptor localization to synapse"/>
    <property type="evidence" value="ECO:0007669"/>
    <property type="project" value="TreeGrafter"/>
</dbReference>
<dbReference type="GO" id="GO:0043113">
    <property type="term" value="P:receptor clustering"/>
    <property type="evidence" value="ECO:0007669"/>
    <property type="project" value="TreeGrafter"/>
</dbReference>
<feature type="domain" description="PDZ" evidence="3">
    <location>
        <begin position="115"/>
        <end position="202"/>
    </location>
</feature>
<accession>A0A3P9NBB8</accession>
<protein>
    <recommendedName>
        <fullName evidence="3">PDZ domain-containing protein</fullName>
    </recommendedName>
</protein>
<dbReference type="Ensembl" id="ENSPRET00000006911.1">
    <property type="protein sequence ID" value="ENSPREP00000006822.1"/>
    <property type="gene ID" value="ENSPREG00000004632.1"/>
</dbReference>
<dbReference type="Gene3D" id="2.30.42.10">
    <property type="match status" value="1"/>
</dbReference>
<dbReference type="GO" id="GO:0030054">
    <property type="term" value="C:cell junction"/>
    <property type="evidence" value="ECO:0007669"/>
    <property type="project" value="TreeGrafter"/>
</dbReference>
<evidence type="ECO:0000256" key="2">
    <source>
        <dbReference type="ARBA" id="ARBA00023136"/>
    </source>
</evidence>
<proteinExistence type="predicted"/>
<evidence type="ECO:0000256" key="1">
    <source>
        <dbReference type="ARBA" id="ARBA00004370"/>
    </source>
</evidence>
<sequence length="223" mass="23447">MSRLSNGPASAGSCAVSPAPISCRPMRLTTREERSFIHQLLEPQRRGEIDRRPLLRPDQWLVASVPSGSAPDGAPAAVGPGGGEGRCSLGGVVIVTATCAAGLSRFCSQGRRIEPIVLTRPASGGLGFSVVGLNPAGSAGRGVFVKHIQPGGIADRDGRLQEQDQILVINGSALEPGRNHQAVLSLLQQPGETVELVLAREWDRSGPEQQTVKLPDQLPSTHH</sequence>
<dbReference type="PANTHER" id="PTHR23119">
    <property type="entry name" value="DISCS LARGE"/>
    <property type="match status" value="1"/>
</dbReference>
<comment type="subcellular location">
    <subcellularLocation>
        <location evidence="1">Membrane</location>
    </subcellularLocation>
</comment>
<dbReference type="InterPro" id="IPR001478">
    <property type="entry name" value="PDZ"/>
</dbReference>
<dbReference type="GO" id="GO:0045197">
    <property type="term" value="P:establishment or maintenance of epithelial cell apical/basal polarity"/>
    <property type="evidence" value="ECO:0007669"/>
    <property type="project" value="TreeGrafter"/>
</dbReference>
<dbReference type="Pfam" id="PF00595">
    <property type="entry name" value="PDZ"/>
    <property type="match status" value="1"/>
</dbReference>
<reference evidence="5" key="1">
    <citation type="submission" date="2013-11" db="EMBL/GenBank/DDBJ databases">
        <title>The genomic landscape of the Guanapo guppy.</title>
        <authorList>
            <person name="Kuenstner A."/>
            <person name="Dreyer C."/>
        </authorList>
    </citation>
    <scope>NUCLEOTIDE SEQUENCE</scope>
    <source>
        <strain evidence="5">Guanapo</strain>
    </source>
</reference>
<evidence type="ECO:0000313" key="4">
    <source>
        <dbReference type="Ensembl" id="ENSPREP00000006822.1"/>
    </source>
</evidence>
<organism evidence="4 5">
    <name type="scientific">Poecilia reticulata</name>
    <name type="common">Guppy</name>
    <name type="synonym">Acanthophacelus reticulatus</name>
    <dbReference type="NCBI Taxonomy" id="8081"/>
    <lineage>
        <taxon>Eukaryota</taxon>
        <taxon>Metazoa</taxon>
        <taxon>Chordata</taxon>
        <taxon>Craniata</taxon>
        <taxon>Vertebrata</taxon>
        <taxon>Euteleostomi</taxon>
        <taxon>Actinopterygii</taxon>
        <taxon>Neopterygii</taxon>
        <taxon>Teleostei</taxon>
        <taxon>Neoteleostei</taxon>
        <taxon>Acanthomorphata</taxon>
        <taxon>Ovalentaria</taxon>
        <taxon>Atherinomorphae</taxon>
        <taxon>Cyprinodontiformes</taxon>
        <taxon>Poeciliidae</taxon>
        <taxon>Poeciliinae</taxon>
        <taxon>Poecilia</taxon>
    </lineage>
</organism>
<keyword evidence="5" id="KW-1185">Reference proteome</keyword>
<dbReference type="GO" id="GO:0016323">
    <property type="term" value="C:basolateral plasma membrane"/>
    <property type="evidence" value="ECO:0007669"/>
    <property type="project" value="TreeGrafter"/>
</dbReference>
<reference evidence="4" key="3">
    <citation type="submission" date="2025-09" db="UniProtKB">
        <authorList>
            <consortium name="Ensembl"/>
        </authorList>
    </citation>
    <scope>IDENTIFICATION</scope>
    <source>
        <strain evidence="4">Guanapo</strain>
    </source>
</reference>
<dbReference type="SUPFAM" id="SSF50156">
    <property type="entry name" value="PDZ domain-like"/>
    <property type="match status" value="1"/>
</dbReference>
<dbReference type="PROSITE" id="PS50106">
    <property type="entry name" value="PDZ"/>
    <property type="match status" value="1"/>
</dbReference>
<name>A0A3P9NBB8_POERE</name>
<dbReference type="Bgee" id="ENSPREG00000004632">
    <property type="expression patterns" value="Expressed in caudal fin and 1 other cell type or tissue"/>
</dbReference>
<keyword evidence="2" id="KW-0472">Membrane</keyword>
<dbReference type="InterPro" id="IPR036034">
    <property type="entry name" value="PDZ_sf"/>
</dbReference>
<dbReference type="AlphaFoldDB" id="A0A3P9NBB8"/>
<dbReference type="SMART" id="SM00228">
    <property type="entry name" value="PDZ"/>
    <property type="match status" value="1"/>
</dbReference>
<reference evidence="4" key="2">
    <citation type="submission" date="2025-08" db="UniProtKB">
        <authorList>
            <consortium name="Ensembl"/>
        </authorList>
    </citation>
    <scope>IDENTIFICATION</scope>
    <source>
        <strain evidence="4">Guanapo</strain>
    </source>
</reference>
<evidence type="ECO:0000313" key="5">
    <source>
        <dbReference type="Proteomes" id="UP000242638"/>
    </source>
</evidence>
<dbReference type="Proteomes" id="UP000242638">
    <property type="component" value="Unassembled WGS sequence"/>
</dbReference>
<evidence type="ECO:0000259" key="3">
    <source>
        <dbReference type="PROSITE" id="PS50106"/>
    </source>
</evidence>